<gene>
    <name evidence="12" type="ORF">PHJA_002516000</name>
</gene>
<evidence type="ECO:0000256" key="10">
    <source>
        <dbReference type="SAM" id="MobiDB-lite"/>
    </source>
</evidence>
<dbReference type="SMART" id="SM00129">
    <property type="entry name" value="KISc"/>
    <property type="match status" value="1"/>
</dbReference>
<organism evidence="12 13">
    <name type="scientific">Phtheirospermum japonicum</name>
    <dbReference type="NCBI Taxonomy" id="374723"/>
    <lineage>
        <taxon>Eukaryota</taxon>
        <taxon>Viridiplantae</taxon>
        <taxon>Streptophyta</taxon>
        <taxon>Embryophyta</taxon>
        <taxon>Tracheophyta</taxon>
        <taxon>Spermatophyta</taxon>
        <taxon>Magnoliopsida</taxon>
        <taxon>eudicotyledons</taxon>
        <taxon>Gunneridae</taxon>
        <taxon>Pentapetalae</taxon>
        <taxon>asterids</taxon>
        <taxon>lamiids</taxon>
        <taxon>Lamiales</taxon>
        <taxon>Orobanchaceae</taxon>
        <taxon>Orobanchaceae incertae sedis</taxon>
        <taxon>Phtheirospermum</taxon>
    </lineage>
</organism>
<evidence type="ECO:0000256" key="6">
    <source>
        <dbReference type="ARBA" id="ARBA00023175"/>
    </source>
</evidence>
<dbReference type="GO" id="GO:0005524">
    <property type="term" value="F:ATP binding"/>
    <property type="evidence" value="ECO:0007669"/>
    <property type="project" value="UniProtKB-UniRule"/>
</dbReference>
<evidence type="ECO:0000256" key="4">
    <source>
        <dbReference type="ARBA" id="ARBA00022840"/>
    </source>
</evidence>
<dbReference type="PROSITE" id="PS50067">
    <property type="entry name" value="KINESIN_MOTOR_2"/>
    <property type="match status" value="1"/>
</dbReference>
<accession>A0A830DBP1</accession>
<dbReference type="PANTHER" id="PTHR47972">
    <property type="entry name" value="KINESIN-LIKE PROTEIN KLP-3"/>
    <property type="match status" value="1"/>
</dbReference>
<dbReference type="InterPro" id="IPR019821">
    <property type="entry name" value="Kinesin_motor_CS"/>
</dbReference>
<evidence type="ECO:0000256" key="7">
    <source>
        <dbReference type="PROSITE-ProRule" id="PRU00283"/>
    </source>
</evidence>
<dbReference type="InterPro" id="IPR036961">
    <property type="entry name" value="Kinesin_motor_dom_sf"/>
</dbReference>
<feature type="compositionally biased region" description="Basic and acidic residues" evidence="10">
    <location>
        <begin position="879"/>
        <end position="891"/>
    </location>
</feature>
<evidence type="ECO:0000256" key="1">
    <source>
        <dbReference type="ARBA" id="ARBA00010899"/>
    </source>
</evidence>
<dbReference type="Pfam" id="PF00225">
    <property type="entry name" value="Kinesin"/>
    <property type="match status" value="1"/>
</dbReference>
<evidence type="ECO:0000256" key="8">
    <source>
        <dbReference type="RuleBase" id="RU000394"/>
    </source>
</evidence>
<dbReference type="AlphaFoldDB" id="A0A830DBP1"/>
<evidence type="ECO:0000256" key="2">
    <source>
        <dbReference type="ARBA" id="ARBA00022701"/>
    </source>
</evidence>
<feature type="binding site" evidence="7">
    <location>
        <begin position="328"/>
        <end position="335"/>
    </location>
    <ligand>
        <name>ATP</name>
        <dbReference type="ChEBI" id="CHEBI:30616"/>
    </ligand>
</feature>
<evidence type="ECO:0000313" key="12">
    <source>
        <dbReference type="EMBL" id="GFQ03722.1"/>
    </source>
</evidence>
<evidence type="ECO:0000256" key="5">
    <source>
        <dbReference type="ARBA" id="ARBA00023054"/>
    </source>
</evidence>
<keyword evidence="4 7" id="KW-0067">ATP-binding</keyword>
<keyword evidence="5 9" id="KW-0175">Coiled coil</keyword>
<dbReference type="Proteomes" id="UP000653305">
    <property type="component" value="Unassembled WGS sequence"/>
</dbReference>
<feature type="compositionally biased region" description="Polar residues" evidence="10">
    <location>
        <begin position="822"/>
        <end position="836"/>
    </location>
</feature>
<feature type="coiled-coil region" evidence="9">
    <location>
        <begin position="592"/>
        <end position="766"/>
    </location>
</feature>
<protein>
    <recommendedName>
        <fullName evidence="8">Kinesin-like protein</fullName>
    </recommendedName>
</protein>
<dbReference type="PRINTS" id="PR00380">
    <property type="entry name" value="KINESINHEAVY"/>
</dbReference>
<dbReference type="PROSITE" id="PS00411">
    <property type="entry name" value="KINESIN_MOTOR_1"/>
    <property type="match status" value="1"/>
</dbReference>
<dbReference type="OrthoDB" id="3176171at2759"/>
<evidence type="ECO:0000259" key="11">
    <source>
        <dbReference type="PROSITE" id="PS50067"/>
    </source>
</evidence>
<name>A0A830DBP1_9LAMI</name>
<comment type="caution">
    <text evidence="12">The sequence shown here is derived from an EMBL/GenBank/DDBJ whole genome shotgun (WGS) entry which is preliminary data.</text>
</comment>
<dbReference type="Gene3D" id="3.40.850.10">
    <property type="entry name" value="Kinesin motor domain"/>
    <property type="match status" value="1"/>
</dbReference>
<keyword evidence="2 8" id="KW-0493">Microtubule</keyword>
<evidence type="ECO:0000256" key="3">
    <source>
        <dbReference type="ARBA" id="ARBA00022741"/>
    </source>
</evidence>
<dbReference type="EMBL" id="BMAC01000859">
    <property type="protein sequence ID" value="GFQ03722.1"/>
    <property type="molecule type" value="Genomic_DNA"/>
</dbReference>
<keyword evidence="13" id="KW-1185">Reference proteome</keyword>
<feature type="domain" description="Kinesin motor" evidence="11">
    <location>
        <begin position="245"/>
        <end position="571"/>
    </location>
</feature>
<feature type="region of interest" description="Disordered" evidence="10">
    <location>
        <begin position="798"/>
        <end position="860"/>
    </location>
</feature>
<dbReference type="SUPFAM" id="SSF52540">
    <property type="entry name" value="P-loop containing nucleoside triphosphate hydrolases"/>
    <property type="match status" value="1"/>
</dbReference>
<dbReference type="GO" id="GO:0003777">
    <property type="term" value="F:microtubule motor activity"/>
    <property type="evidence" value="ECO:0007669"/>
    <property type="project" value="InterPro"/>
</dbReference>
<keyword evidence="3 7" id="KW-0547">Nucleotide-binding</keyword>
<dbReference type="CDD" id="cd01366">
    <property type="entry name" value="KISc_C_terminal"/>
    <property type="match status" value="1"/>
</dbReference>
<dbReference type="InterPro" id="IPR027640">
    <property type="entry name" value="Kinesin-like_fam"/>
</dbReference>
<evidence type="ECO:0000256" key="9">
    <source>
        <dbReference type="SAM" id="Coils"/>
    </source>
</evidence>
<reference evidence="12" key="1">
    <citation type="submission" date="2020-07" db="EMBL/GenBank/DDBJ databases">
        <title>Ethylene signaling mediates host invasion by parasitic plants.</title>
        <authorList>
            <person name="Yoshida S."/>
        </authorList>
    </citation>
    <scope>NUCLEOTIDE SEQUENCE</scope>
    <source>
        <strain evidence="12">Okayama</strain>
    </source>
</reference>
<dbReference type="GO" id="GO:0008017">
    <property type="term" value="F:microtubule binding"/>
    <property type="evidence" value="ECO:0007669"/>
    <property type="project" value="InterPro"/>
</dbReference>
<sequence length="891" mass="101021">MQILSDFDIFSIVGSNKPLQLVGARVAVKDDEILVLRFEGILGSPVVSGICVRSAPKTSAFQLNREYIVCKNCSSEIEYPSAQKKVLRTKSIMKYEKTIQDLKDMLQRKTDECYQSWMSWTASNEQLEKVRMELDNKTFRTYSLDQTLEKQANKLRDISSKYEHGQKSWTTAINSLEQKVKMMKREHSQLSHEAHECADSIPDLNQMVFAVQSLVEQCEDLKLKYSEEQVKRRKLYNQVQEAKGNIRVFCRCRPLSKPEVVAGCASVVDFDAAKDGELGILSHGSNKKTFKFDRVYTPKDDQVDVFADAAPMVVSVLDGYNVCIFAYGQTGTGKTFTMEGTEARRGVNYRTLEELFKIANERTETHSYNISVSVVEVYNEQIRDLLATETSKKLEIKQASEGFHHIPGIVEAKVENTGQVWNVLQTGSRARAVGSNNVNEHSSRSHCMLCILVRADNLITGECTKSKLWLVDLAGSERLAKTEVQGDRLKEAQNINRSLSALGDVISALANKSSHVPYRNSKLTHLLQDSLGKALVGGDSKTLMFVQISPSDQDISETLSSLNFATRVRGVELGPARKQIDTSEIHKMKLMLEKARQESRSKDESLKKLDESLHNLESKTKGKDQVYKNQLDKIKELESQLELKTSLQFQSEKQVLNLSERLKGKEESCSRLQQKVMDLENKLKQLEEIQSTTYREKVNDLENKLIEQTQQSESSTLILQRKVQELEGKLKEQQENPECFSLSQKIKELEAKVREQEKQLASTMISDPVENKLLVRKELTNESEHRILRSLNSVNQRGSLPVKENEATHEARKKRLSRNGDIENNNSVVPTPVSSNKGRHSDPPKHVPRVSRTTKPVIMAQRPVAARSIKLSGDPVQGIKERDSKKRMWTR</sequence>
<feature type="region of interest" description="Disordered" evidence="10">
    <location>
        <begin position="872"/>
        <end position="891"/>
    </location>
</feature>
<keyword evidence="6 7" id="KW-0505">Motor protein</keyword>
<dbReference type="PANTHER" id="PTHR47972:SF18">
    <property type="entry name" value="KINESIN-LIKE PROTEIN KIN-14R"/>
    <property type="match status" value="1"/>
</dbReference>
<dbReference type="GO" id="GO:0007018">
    <property type="term" value="P:microtubule-based movement"/>
    <property type="evidence" value="ECO:0007669"/>
    <property type="project" value="InterPro"/>
</dbReference>
<evidence type="ECO:0000313" key="13">
    <source>
        <dbReference type="Proteomes" id="UP000653305"/>
    </source>
</evidence>
<feature type="coiled-coil region" evidence="9">
    <location>
        <begin position="173"/>
        <end position="231"/>
    </location>
</feature>
<dbReference type="InterPro" id="IPR027417">
    <property type="entry name" value="P-loop_NTPase"/>
</dbReference>
<dbReference type="FunFam" id="3.40.850.10:FF:000057">
    <property type="entry name" value="kinesin-like protein KIN-14R"/>
    <property type="match status" value="1"/>
</dbReference>
<comment type="similarity">
    <text evidence="1">Belongs to the TRAFAC class myosin-kinesin ATPase superfamily. Kinesin family. KIN-14 subfamily.</text>
</comment>
<dbReference type="GO" id="GO:0005874">
    <property type="term" value="C:microtubule"/>
    <property type="evidence" value="ECO:0007669"/>
    <property type="project" value="UniProtKB-KW"/>
</dbReference>
<dbReference type="InterPro" id="IPR001752">
    <property type="entry name" value="Kinesin_motor_dom"/>
</dbReference>
<proteinExistence type="inferred from homology"/>